<gene>
    <name evidence="1" type="ORF">BKE38_22370</name>
</gene>
<protein>
    <submittedName>
        <fullName evidence="1">Uncharacterized protein</fullName>
    </submittedName>
</protein>
<organism evidence="1 2">
    <name type="scientific">Teichococcus deserti</name>
    <dbReference type="NCBI Taxonomy" id="1817963"/>
    <lineage>
        <taxon>Bacteria</taxon>
        <taxon>Pseudomonadati</taxon>
        <taxon>Pseudomonadota</taxon>
        <taxon>Alphaproteobacteria</taxon>
        <taxon>Acetobacterales</taxon>
        <taxon>Roseomonadaceae</taxon>
        <taxon>Roseomonas</taxon>
    </lineage>
</organism>
<evidence type="ECO:0000313" key="1">
    <source>
        <dbReference type="EMBL" id="ONG47966.1"/>
    </source>
</evidence>
<keyword evidence="2" id="KW-1185">Reference proteome</keyword>
<dbReference type="RefSeq" id="WP_076959509.1">
    <property type="nucleotide sequence ID" value="NZ_MLCO01000255.1"/>
</dbReference>
<dbReference type="AlphaFoldDB" id="A0A1V2GWV3"/>
<dbReference type="Proteomes" id="UP000188879">
    <property type="component" value="Unassembled WGS sequence"/>
</dbReference>
<dbReference type="EMBL" id="MLCO01000255">
    <property type="protein sequence ID" value="ONG47966.1"/>
    <property type="molecule type" value="Genomic_DNA"/>
</dbReference>
<sequence length="180" mass="20107">MELSKILGLRPKLQNAESIAAAISQAEALQAQAISREAELKASRGALLISGNAKEVEAGERELAEVRAEAERLGVMVEALKPKLLQAQKEEKSAAFRKKLAEADRLAAEFVELWTTRYPGLEAEIQAMRTKARETNEMLRDLSEEFNASMDLQIEHGDIGKKLMPCFQRLDPNKYSPVWQ</sequence>
<name>A0A1V2GWV3_9PROT</name>
<evidence type="ECO:0000313" key="2">
    <source>
        <dbReference type="Proteomes" id="UP000188879"/>
    </source>
</evidence>
<reference evidence="1 2" key="1">
    <citation type="submission" date="2016-10" db="EMBL/GenBank/DDBJ databases">
        <title>Draft Genome sequence of Roseomonas sp. strain M3.</title>
        <authorList>
            <person name="Subhash Y."/>
            <person name="Lee S."/>
        </authorList>
    </citation>
    <scope>NUCLEOTIDE SEQUENCE [LARGE SCALE GENOMIC DNA]</scope>
    <source>
        <strain evidence="1 2">M3</strain>
    </source>
</reference>
<proteinExistence type="predicted"/>
<accession>A0A1V2GWV3</accession>
<comment type="caution">
    <text evidence="1">The sequence shown here is derived from an EMBL/GenBank/DDBJ whole genome shotgun (WGS) entry which is preliminary data.</text>
</comment>